<dbReference type="PANTHER" id="PTHR44936:SF10">
    <property type="entry name" value="SENSOR PROTEIN RSTB"/>
    <property type="match status" value="1"/>
</dbReference>
<keyword evidence="11" id="KW-1185">Reference proteome</keyword>
<dbReference type="PANTHER" id="PTHR44936">
    <property type="entry name" value="SENSOR PROTEIN CREC"/>
    <property type="match status" value="1"/>
</dbReference>
<evidence type="ECO:0000256" key="4">
    <source>
        <dbReference type="ARBA" id="ARBA00022741"/>
    </source>
</evidence>
<sequence length="531" mass="58655">MLIYFLMLFLAGLAALLGRPKEPINRWATAFLWLASIGGIAPWAEQKGWTDAASVLELLNTCLTPWAALMFCLAYSSLLRTTRGWWLAALGMLVLPVVSMMEAWRSGHEPNYMLLLLWTAPYYIGACASLILSLKREQDRYKRRSRMIMAVIIVPTLLAVLILFNIGRTVSPEFDFFRYVSFFIFFSMGAAVVGLFLYGVLGIRLKLERDPLESAIRTASMGASMLNHSLKNEIGKISLASDLLRRQLDRLESAREAPELPGKPVSQMAAYEAAELSGKPVSQMAAHEASELPGKSVSQMVAYEASELPGKSVSQMVAYEASEFSGKLVSQAAAHEAAEEQLEQIARSTGRMLETVGRIQSQMKEIIWQEEPLQLPELLQRAMERSNPLAEARGVRLQLELAECPEWLAADAFHLEETLVNVLTNAIEATPPEGQVLLDAFRGPRYAVIRVLDTGSGISTDRLAHVFDPFFSTKSGRLNYGIGLSYAHQAMRMAGGKIKLAPREDGGTQAELLLSVRKLLTAESPEEEAGQ</sequence>
<proteinExistence type="predicted"/>
<evidence type="ECO:0000256" key="2">
    <source>
        <dbReference type="ARBA" id="ARBA00012438"/>
    </source>
</evidence>
<dbReference type="InterPro" id="IPR050980">
    <property type="entry name" value="2C_sensor_his_kinase"/>
</dbReference>
<keyword evidence="4" id="KW-0547">Nucleotide-binding</keyword>
<dbReference type="GO" id="GO:0005524">
    <property type="term" value="F:ATP binding"/>
    <property type="evidence" value="ECO:0007669"/>
    <property type="project" value="UniProtKB-KW"/>
</dbReference>
<gene>
    <name evidence="10" type="ORF">CGZ75_20040</name>
</gene>
<keyword evidence="7" id="KW-0902">Two-component regulatory system</keyword>
<keyword evidence="8" id="KW-0812">Transmembrane</keyword>
<dbReference type="GO" id="GO:0000160">
    <property type="term" value="P:phosphorelay signal transduction system"/>
    <property type="evidence" value="ECO:0007669"/>
    <property type="project" value="UniProtKB-KW"/>
</dbReference>
<dbReference type="SMART" id="SM00387">
    <property type="entry name" value="HATPase_c"/>
    <property type="match status" value="1"/>
</dbReference>
<evidence type="ECO:0000256" key="5">
    <source>
        <dbReference type="ARBA" id="ARBA00022777"/>
    </source>
</evidence>
<reference evidence="10 11" key="1">
    <citation type="submission" date="2017-07" db="EMBL/GenBank/DDBJ databases">
        <title>Paenibacillus herberti R33 genome sequencing and assembly.</title>
        <authorList>
            <person name="Su W."/>
        </authorList>
    </citation>
    <scope>NUCLEOTIDE SEQUENCE [LARGE SCALE GENOMIC DNA]</scope>
    <source>
        <strain evidence="10 11">R33</strain>
    </source>
</reference>
<dbReference type="SUPFAM" id="SSF55874">
    <property type="entry name" value="ATPase domain of HSP90 chaperone/DNA topoisomerase II/histidine kinase"/>
    <property type="match status" value="1"/>
</dbReference>
<evidence type="ECO:0000256" key="3">
    <source>
        <dbReference type="ARBA" id="ARBA00022679"/>
    </source>
</evidence>
<feature type="transmembrane region" description="Helical" evidence="8">
    <location>
        <begin position="85"/>
        <end position="106"/>
    </location>
</feature>
<keyword evidence="8" id="KW-0472">Membrane</keyword>
<dbReference type="Proteomes" id="UP000215145">
    <property type="component" value="Unassembled WGS sequence"/>
</dbReference>
<dbReference type="InterPro" id="IPR005467">
    <property type="entry name" value="His_kinase_dom"/>
</dbReference>
<keyword evidence="5" id="KW-0418">Kinase</keyword>
<evidence type="ECO:0000259" key="9">
    <source>
        <dbReference type="PROSITE" id="PS50109"/>
    </source>
</evidence>
<organism evidence="10 11">
    <name type="scientific">Paenibacillus herberti</name>
    <dbReference type="NCBI Taxonomy" id="1619309"/>
    <lineage>
        <taxon>Bacteria</taxon>
        <taxon>Bacillati</taxon>
        <taxon>Bacillota</taxon>
        <taxon>Bacilli</taxon>
        <taxon>Bacillales</taxon>
        <taxon>Paenibacillaceae</taxon>
        <taxon>Paenibacillus</taxon>
    </lineage>
</organism>
<feature type="transmembrane region" description="Helical" evidence="8">
    <location>
        <begin position="179"/>
        <end position="201"/>
    </location>
</feature>
<dbReference type="InterPro" id="IPR036890">
    <property type="entry name" value="HATPase_C_sf"/>
</dbReference>
<dbReference type="RefSeq" id="WP_089526066.1">
    <property type="nucleotide sequence ID" value="NZ_NMUQ01000003.1"/>
</dbReference>
<feature type="domain" description="Histidine kinase" evidence="9">
    <location>
        <begin position="316"/>
        <end position="518"/>
    </location>
</feature>
<evidence type="ECO:0000313" key="10">
    <source>
        <dbReference type="EMBL" id="OXM13358.1"/>
    </source>
</evidence>
<protein>
    <recommendedName>
        <fullName evidence="2">histidine kinase</fullName>
        <ecNumber evidence="2">2.7.13.3</ecNumber>
    </recommendedName>
</protein>
<evidence type="ECO:0000256" key="1">
    <source>
        <dbReference type="ARBA" id="ARBA00000085"/>
    </source>
</evidence>
<dbReference type="Gene3D" id="3.30.565.10">
    <property type="entry name" value="Histidine kinase-like ATPase, C-terminal domain"/>
    <property type="match status" value="1"/>
</dbReference>
<evidence type="ECO:0000256" key="8">
    <source>
        <dbReference type="SAM" id="Phobius"/>
    </source>
</evidence>
<dbReference type="OrthoDB" id="9121833at2"/>
<keyword evidence="8" id="KW-1133">Transmembrane helix</keyword>
<dbReference type="InterPro" id="IPR003594">
    <property type="entry name" value="HATPase_dom"/>
</dbReference>
<dbReference type="EMBL" id="NMUQ01000003">
    <property type="protein sequence ID" value="OXM13358.1"/>
    <property type="molecule type" value="Genomic_DNA"/>
</dbReference>
<evidence type="ECO:0000313" key="11">
    <source>
        <dbReference type="Proteomes" id="UP000215145"/>
    </source>
</evidence>
<name>A0A229NU40_9BACL</name>
<keyword evidence="6" id="KW-0067">ATP-binding</keyword>
<dbReference type="PRINTS" id="PR00344">
    <property type="entry name" value="BCTRLSENSOR"/>
</dbReference>
<feature type="transmembrane region" description="Helical" evidence="8">
    <location>
        <begin position="112"/>
        <end position="134"/>
    </location>
</feature>
<dbReference type="PROSITE" id="PS50109">
    <property type="entry name" value="HIS_KIN"/>
    <property type="match status" value="1"/>
</dbReference>
<accession>A0A229NU40</accession>
<dbReference type="InterPro" id="IPR004358">
    <property type="entry name" value="Sig_transdc_His_kin-like_C"/>
</dbReference>
<dbReference type="EC" id="2.7.13.3" evidence="2"/>
<comment type="caution">
    <text evidence="10">The sequence shown here is derived from an EMBL/GenBank/DDBJ whole genome shotgun (WGS) entry which is preliminary data.</text>
</comment>
<dbReference type="AlphaFoldDB" id="A0A229NU40"/>
<comment type="catalytic activity">
    <reaction evidence="1">
        <text>ATP + protein L-histidine = ADP + protein N-phospho-L-histidine.</text>
        <dbReference type="EC" id="2.7.13.3"/>
    </reaction>
</comment>
<dbReference type="GO" id="GO:0004673">
    <property type="term" value="F:protein histidine kinase activity"/>
    <property type="evidence" value="ECO:0007669"/>
    <property type="project" value="UniProtKB-EC"/>
</dbReference>
<evidence type="ECO:0000256" key="7">
    <source>
        <dbReference type="ARBA" id="ARBA00023012"/>
    </source>
</evidence>
<evidence type="ECO:0000256" key="6">
    <source>
        <dbReference type="ARBA" id="ARBA00022840"/>
    </source>
</evidence>
<feature type="transmembrane region" description="Helical" evidence="8">
    <location>
        <begin position="58"/>
        <end position="78"/>
    </location>
</feature>
<keyword evidence="3" id="KW-0808">Transferase</keyword>
<feature type="transmembrane region" description="Helical" evidence="8">
    <location>
        <begin position="146"/>
        <end position="167"/>
    </location>
</feature>
<dbReference type="Pfam" id="PF02518">
    <property type="entry name" value="HATPase_c"/>
    <property type="match status" value="1"/>
</dbReference>